<evidence type="ECO:0000256" key="5">
    <source>
        <dbReference type="ARBA" id="ARBA00025265"/>
    </source>
</evidence>
<dbReference type="Proteomes" id="UP000664002">
    <property type="component" value="Unassembled WGS sequence"/>
</dbReference>
<evidence type="ECO:0000313" key="7">
    <source>
        <dbReference type="EMBL" id="MBO1997205.1"/>
    </source>
</evidence>
<proteinExistence type="inferred from homology"/>
<comment type="similarity">
    <text evidence="1 6">Belongs to the MinE family.</text>
</comment>
<organism evidence="7 8">
    <name type="scientific">Klebsiella pneumoniae</name>
    <dbReference type="NCBI Taxonomy" id="573"/>
    <lineage>
        <taxon>Bacteria</taxon>
        <taxon>Pseudomonadati</taxon>
        <taxon>Pseudomonadota</taxon>
        <taxon>Gammaproteobacteria</taxon>
        <taxon>Enterobacterales</taxon>
        <taxon>Enterobacteriaceae</taxon>
        <taxon>Klebsiella/Raoultella group</taxon>
        <taxon>Klebsiella</taxon>
        <taxon>Klebsiella pneumoniae complex</taxon>
    </lineage>
</organism>
<dbReference type="Gene3D" id="3.30.1070.10">
    <property type="entry name" value="Cell division topological specificity factor MinE"/>
    <property type="match status" value="1"/>
</dbReference>
<dbReference type="Pfam" id="PF03776">
    <property type="entry name" value="MinE"/>
    <property type="match status" value="1"/>
</dbReference>
<evidence type="ECO:0000313" key="8">
    <source>
        <dbReference type="Proteomes" id="UP000664002"/>
    </source>
</evidence>
<evidence type="ECO:0000256" key="4">
    <source>
        <dbReference type="ARBA" id="ARBA00023306"/>
    </source>
</evidence>
<comment type="function">
    <text evidence="5 6">Prevents the cell division inhibition by proteins MinC and MinD at internal division sites while permitting inhibition at polar sites. This ensures cell division at the proper site by restricting the formation of a division septum at the midpoint of the long axis of the cell.</text>
</comment>
<reference evidence="7" key="1">
    <citation type="submission" date="2021-03" db="EMBL/GenBank/DDBJ databases">
        <title>Molecular epidemiology and mechanisms of colistin and carbapenem resistance in Enterobacteriaceae from clinical isolates, the environment and porcine samples in Pretoria, South Africa.</title>
        <authorList>
            <person name="Bogoshi D."/>
            <person name="Mbelle N.M."/>
            <person name="Naidoo V."/>
            <person name="Osei Sekyere J."/>
        </authorList>
    </citation>
    <scope>NUCLEOTIDE SEQUENCE</scope>
    <source>
        <strain evidence="7">C027</strain>
    </source>
</reference>
<dbReference type="InterPro" id="IPR005527">
    <property type="entry name" value="MinE"/>
</dbReference>
<dbReference type="InterPro" id="IPR036707">
    <property type="entry name" value="MinE_sf"/>
</dbReference>
<name>A0A939STW0_KLEPN</name>
<dbReference type="FunFam" id="3.30.1070.10:FF:000001">
    <property type="entry name" value="Cell division topological specificity factor"/>
    <property type="match status" value="1"/>
</dbReference>
<dbReference type="NCBIfam" id="NF001422">
    <property type="entry name" value="PRK00296.1"/>
    <property type="match status" value="1"/>
</dbReference>
<evidence type="ECO:0000256" key="3">
    <source>
        <dbReference type="ARBA" id="ARBA00022618"/>
    </source>
</evidence>
<evidence type="ECO:0000256" key="6">
    <source>
        <dbReference type="HAMAP-Rule" id="MF_00262"/>
    </source>
</evidence>
<dbReference type="SUPFAM" id="SSF55229">
    <property type="entry name" value="Cell division protein MinE topological specificity domain"/>
    <property type="match status" value="1"/>
</dbReference>
<dbReference type="NCBIfam" id="TIGR01215">
    <property type="entry name" value="minE"/>
    <property type="match status" value="1"/>
</dbReference>
<dbReference type="AlphaFoldDB" id="A0A939STW0"/>
<dbReference type="GO" id="GO:0042802">
    <property type="term" value="F:identical protein binding"/>
    <property type="evidence" value="ECO:0007669"/>
    <property type="project" value="UniProtKB-ARBA"/>
</dbReference>
<dbReference type="GO" id="GO:0051301">
    <property type="term" value="P:cell division"/>
    <property type="evidence" value="ECO:0007669"/>
    <property type="project" value="UniProtKB-KW"/>
</dbReference>
<accession>A0A939STW0</accession>
<dbReference type="GO" id="GO:0032955">
    <property type="term" value="P:regulation of division septum assembly"/>
    <property type="evidence" value="ECO:0007669"/>
    <property type="project" value="InterPro"/>
</dbReference>
<protein>
    <recommendedName>
        <fullName evidence="2 6">Cell division topological specificity factor</fullName>
    </recommendedName>
</protein>
<keyword evidence="3 6" id="KW-0132">Cell division</keyword>
<gene>
    <name evidence="6 7" type="primary">minE</name>
    <name evidence="7" type="ORF">J4730_05130</name>
</gene>
<evidence type="ECO:0000256" key="1">
    <source>
        <dbReference type="ARBA" id="ARBA00008168"/>
    </source>
</evidence>
<comment type="caution">
    <text evidence="7">The sequence shown here is derived from an EMBL/GenBank/DDBJ whole genome shotgun (WGS) entry which is preliminary data.</text>
</comment>
<evidence type="ECO:0000256" key="2">
    <source>
        <dbReference type="ARBA" id="ARBA00020112"/>
    </source>
</evidence>
<dbReference type="EMBL" id="JAGETM010000002">
    <property type="protein sequence ID" value="MBO1997205.1"/>
    <property type="molecule type" value="Genomic_DNA"/>
</dbReference>
<dbReference type="HAMAP" id="MF_00262">
    <property type="entry name" value="MinE"/>
    <property type="match status" value="1"/>
</dbReference>
<keyword evidence="4 6" id="KW-0131">Cell cycle</keyword>
<sequence>MNVCSEKNALSASLKKRRKDSSNACSEDKLWLYSTFSLAKKNTANIAKERLQIIVAERRRGRRGAALPAAVTQRYPEVICKYVQIDPEMVSVQLEQRDGDISILELNVTLPETEESKS</sequence>